<organism evidence="2 3">
    <name type="scientific">Cirrhinus mrigala</name>
    <name type="common">Mrigala</name>
    <dbReference type="NCBI Taxonomy" id="683832"/>
    <lineage>
        <taxon>Eukaryota</taxon>
        <taxon>Metazoa</taxon>
        <taxon>Chordata</taxon>
        <taxon>Craniata</taxon>
        <taxon>Vertebrata</taxon>
        <taxon>Euteleostomi</taxon>
        <taxon>Actinopterygii</taxon>
        <taxon>Neopterygii</taxon>
        <taxon>Teleostei</taxon>
        <taxon>Ostariophysi</taxon>
        <taxon>Cypriniformes</taxon>
        <taxon>Cyprinidae</taxon>
        <taxon>Labeoninae</taxon>
        <taxon>Labeonini</taxon>
        <taxon>Cirrhinus</taxon>
    </lineage>
</organism>
<sequence>HKLFGSPNDSDSLESKDSKSPVKPAPKVLAAPKRASVGGGLFDDDDDDDDFFSGKTPNKSTP</sequence>
<comment type="caution">
    <text evidence="2">The sequence shown here is derived from an EMBL/GenBank/DDBJ whole genome shotgun (WGS) entry which is preliminary data.</text>
</comment>
<feature type="compositionally biased region" description="Acidic residues" evidence="1">
    <location>
        <begin position="42"/>
        <end position="51"/>
    </location>
</feature>
<feature type="non-terminal residue" evidence="2">
    <location>
        <position position="62"/>
    </location>
</feature>
<dbReference type="AlphaFoldDB" id="A0ABD0PUB9"/>
<gene>
    <name evidence="2" type="ORF">M9458_026523</name>
</gene>
<keyword evidence="3" id="KW-1185">Reference proteome</keyword>
<protein>
    <submittedName>
        <fullName evidence="2">Uncharacterized protein</fullName>
    </submittedName>
</protein>
<evidence type="ECO:0000256" key="1">
    <source>
        <dbReference type="SAM" id="MobiDB-lite"/>
    </source>
</evidence>
<proteinExistence type="predicted"/>
<dbReference type="EMBL" id="JAMKFB020000013">
    <property type="protein sequence ID" value="KAL0177629.1"/>
    <property type="molecule type" value="Genomic_DNA"/>
</dbReference>
<evidence type="ECO:0000313" key="2">
    <source>
        <dbReference type="EMBL" id="KAL0177629.1"/>
    </source>
</evidence>
<feature type="compositionally biased region" description="Low complexity" evidence="1">
    <location>
        <begin position="21"/>
        <end position="35"/>
    </location>
</feature>
<dbReference type="Proteomes" id="UP001529510">
    <property type="component" value="Unassembled WGS sequence"/>
</dbReference>
<evidence type="ECO:0000313" key="3">
    <source>
        <dbReference type="Proteomes" id="UP001529510"/>
    </source>
</evidence>
<feature type="region of interest" description="Disordered" evidence="1">
    <location>
        <begin position="1"/>
        <end position="62"/>
    </location>
</feature>
<accession>A0ABD0PUB9</accession>
<reference evidence="2 3" key="1">
    <citation type="submission" date="2024-05" db="EMBL/GenBank/DDBJ databases">
        <title>Genome sequencing and assembly of Indian major carp, Cirrhinus mrigala (Hamilton, 1822).</title>
        <authorList>
            <person name="Mohindra V."/>
            <person name="Chowdhury L.M."/>
            <person name="Lal K."/>
            <person name="Jena J.K."/>
        </authorList>
    </citation>
    <scope>NUCLEOTIDE SEQUENCE [LARGE SCALE GENOMIC DNA]</scope>
    <source>
        <strain evidence="2">CM1030</strain>
        <tissue evidence="2">Blood</tissue>
    </source>
</reference>
<name>A0ABD0PUB9_CIRMR</name>
<feature type="non-terminal residue" evidence="2">
    <location>
        <position position="1"/>
    </location>
</feature>